<name>A0A3Q8XS29_9HYPH</name>
<dbReference type="PANTHER" id="PTHR43464">
    <property type="entry name" value="METHYLTRANSFERASE"/>
    <property type="match status" value="1"/>
</dbReference>
<dbReference type="Gene3D" id="1.25.40.10">
    <property type="entry name" value="Tetratricopeptide repeat domain"/>
    <property type="match status" value="1"/>
</dbReference>
<evidence type="ECO:0000256" key="2">
    <source>
        <dbReference type="ARBA" id="ARBA00022803"/>
    </source>
</evidence>
<evidence type="ECO:0000259" key="4">
    <source>
        <dbReference type="Pfam" id="PF08242"/>
    </source>
</evidence>
<dbReference type="Proteomes" id="UP000268192">
    <property type="component" value="Chromosome"/>
</dbReference>
<protein>
    <submittedName>
        <fullName evidence="5">Methyltransferase domain-containing protein</fullName>
    </submittedName>
</protein>
<gene>
    <name evidence="5" type="ORF">D5400_18775</name>
</gene>
<dbReference type="AlphaFoldDB" id="A0A3Q8XS29"/>
<keyword evidence="5" id="KW-0808">Transferase</keyword>
<keyword evidence="5" id="KW-0489">Methyltransferase</keyword>
<dbReference type="InterPro" id="IPR011990">
    <property type="entry name" value="TPR-like_helical_dom_sf"/>
</dbReference>
<evidence type="ECO:0000256" key="1">
    <source>
        <dbReference type="ARBA" id="ARBA00022737"/>
    </source>
</evidence>
<dbReference type="RefSeq" id="WP_126011589.1">
    <property type="nucleotide sequence ID" value="NZ_CP032509.1"/>
</dbReference>
<dbReference type="SUPFAM" id="SSF48452">
    <property type="entry name" value="TPR-like"/>
    <property type="match status" value="1"/>
</dbReference>
<dbReference type="SUPFAM" id="SSF53335">
    <property type="entry name" value="S-adenosyl-L-methionine-dependent methyltransferases"/>
    <property type="match status" value="1"/>
</dbReference>
<dbReference type="SMART" id="SM00028">
    <property type="entry name" value="TPR"/>
    <property type="match status" value="1"/>
</dbReference>
<proteinExistence type="predicted"/>
<dbReference type="Gene3D" id="3.40.50.150">
    <property type="entry name" value="Vaccinia Virus protein VP39"/>
    <property type="match status" value="1"/>
</dbReference>
<dbReference type="InterPro" id="IPR019734">
    <property type="entry name" value="TPR_rpt"/>
</dbReference>
<dbReference type="EMBL" id="CP032509">
    <property type="protein sequence ID" value="AZN73930.1"/>
    <property type="molecule type" value="Genomic_DNA"/>
</dbReference>
<reference evidence="5 6" key="1">
    <citation type="submission" date="2018-09" db="EMBL/GenBank/DDBJ databases">
        <title>Marinorhizobium profundi gen. nov., sp. nov., isolated from a deep-sea sediment sample from the New Britain Trench and proposal of Marinorhizobiaceae fam. nov. in the order Rhizobiales of the class Alphaproteobacteria.</title>
        <authorList>
            <person name="Cao J."/>
        </authorList>
    </citation>
    <scope>NUCLEOTIDE SEQUENCE [LARGE SCALE GENOMIC DNA]</scope>
    <source>
        <strain evidence="5 6">WS11</strain>
    </source>
</reference>
<evidence type="ECO:0000313" key="5">
    <source>
        <dbReference type="EMBL" id="AZN73930.1"/>
    </source>
</evidence>
<sequence>MSDFDEDALAEAYNRGLDLEKAGRREEAAVFYRRALELDPDDHGGAAVRLASMGLAPAPDKAPDAYVMTLFDQHAEVFDSVLVDQLGYSVPMMLGDALPAFLPDGAARLLDLGCGTGLVGEALYDSVDHAVGVDLSERMIEIADEREVYDELYVAEIGLFLEESEALPFDLVVAADVLPYMGKLESFFSGIAKHTTTAGLLAFSSETLPDEAFGGADFTVGPHQRFAHPLSYIDRLLTANGFDRLLAEPIVVRHEQGTPVPGHLVIARKS</sequence>
<dbReference type="OrthoDB" id="465636at2"/>
<dbReference type="Pfam" id="PF07719">
    <property type="entry name" value="TPR_2"/>
    <property type="match status" value="1"/>
</dbReference>
<dbReference type="CDD" id="cd02440">
    <property type="entry name" value="AdoMet_MTases"/>
    <property type="match status" value="1"/>
</dbReference>
<dbReference type="InterPro" id="IPR013105">
    <property type="entry name" value="TPR_2"/>
</dbReference>
<dbReference type="InterPro" id="IPR013217">
    <property type="entry name" value="Methyltransf_12"/>
</dbReference>
<keyword evidence="2 3" id="KW-0802">TPR repeat</keyword>
<dbReference type="PROSITE" id="PS50005">
    <property type="entry name" value="TPR"/>
    <property type="match status" value="1"/>
</dbReference>
<organism evidence="5 6">
    <name type="scientific">Georhizobium profundi</name>
    <dbReference type="NCBI Taxonomy" id="2341112"/>
    <lineage>
        <taxon>Bacteria</taxon>
        <taxon>Pseudomonadati</taxon>
        <taxon>Pseudomonadota</taxon>
        <taxon>Alphaproteobacteria</taxon>
        <taxon>Hyphomicrobiales</taxon>
        <taxon>Rhizobiaceae</taxon>
        <taxon>Georhizobium</taxon>
    </lineage>
</organism>
<dbReference type="KEGG" id="abaw:D5400_18775"/>
<feature type="domain" description="Methyltransferase type 12" evidence="4">
    <location>
        <begin position="110"/>
        <end position="200"/>
    </location>
</feature>
<dbReference type="GO" id="GO:0008168">
    <property type="term" value="F:methyltransferase activity"/>
    <property type="evidence" value="ECO:0007669"/>
    <property type="project" value="UniProtKB-KW"/>
</dbReference>
<feature type="repeat" description="TPR" evidence="3">
    <location>
        <begin position="9"/>
        <end position="42"/>
    </location>
</feature>
<accession>A0A3Q8XS29</accession>
<evidence type="ECO:0000256" key="3">
    <source>
        <dbReference type="PROSITE-ProRule" id="PRU00339"/>
    </source>
</evidence>
<keyword evidence="1" id="KW-0677">Repeat</keyword>
<dbReference type="InterPro" id="IPR029063">
    <property type="entry name" value="SAM-dependent_MTases_sf"/>
</dbReference>
<dbReference type="Pfam" id="PF08242">
    <property type="entry name" value="Methyltransf_12"/>
    <property type="match status" value="1"/>
</dbReference>
<keyword evidence="6" id="KW-1185">Reference proteome</keyword>
<dbReference type="GO" id="GO:0032259">
    <property type="term" value="P:methylation"/>
    <property type="evidence" value="ECO:0007669"/>
    <property type="project" value="UniProtKB-KW"/>
</dbReference>
<evidence type="ECO:0000313" key="6">
    <source>
        <dbReference type="Proteomes" id="UP000268192"/>
    </source>
</evidence>